<keyword evidence="3" id="KW-1185">Reference proteome</keyword>
<reference evidence="2 3" key="1">
    <citation type="journal article" date="2013" name="Genome Announc.">
        <title>Genome Sequence of Streptomyces violaceusniger Strain SPC6, a Halotolerant Streptomycete That Exhibits Rapid Growth and Development.</title>
        <authorList>
            <person name="Chen X."/>
            <person name="Zhang B."/>
            <person name="Zhang W."/>
            <person name="Wu X."/>
            <person name="Zhang M."/>
            <person name="Chen T."/>
            <person name="Liu G."/>
            <person name="Dyson P."/>
        </authorList>
    </citation>
    <scope>NUCLEOTIDE SEQUENCE [LARGE SCALE GENOMIC DNA]</scope>
    <source>
        <strain evidence="2 3">SPC6</strain>
    </source>
</reference>
<dbReference type="Gene3D" id="3.40.50.10540">
    <property type="entry name" value="Crotonobetainyl-coa:carnitine coa-transferase, domain 1"/>
    <property type="match status" value="2"/>
</dbReference>
<evidence type="ECO:0000313" key="2">
    <source>
        <dbReference type="EMBL" id="OEJ96807.1"/>
    </source>
</evidence>
<dbReference type="PANTHER" id="PTHR48228">
    <property type="entry name" value="SUCCINYL-COA--D-CITRAMALATE COA-TRANSFERASE"/>
    <property type="match status" value="1"/>
</dbReference>
<dbReference type="PANTHER" id="PTHR48228:SF4">
    <property type="entry name" value="BLR3030 PROTEIN"/>
    <property type="match status" value="1"/>
</dbReference>
<dbReference type="GO" id="GO:0003824">
    <property type="term" value="F:catalytic activity"/>
    <property type="evidence" value="ECO:0007669"/>
    <property type="project" value="InterPro"/>
</dbReference>
<name>A0A1D3DWV2_9ACTN</name>
<dbReference type="AlphaFoldDB" id="A0A1D3DWV2"/>
<dbReference type="eggNOG" id="COG1804">
    <property type="taxonomic scope" value="Bacteria"/>
</dbReference>
<sequence>MNRAITQAWAALGADQGLLERVSYDRVPGVLSARLPVVEAARATVAVCALAAAELAAVRSGGPVPDVRVGDGAVATAFHSDRFVTMDGRAWDGFAPLSRFWRTADGWLRTHANYPHHEAALLAALGLPAGSGPDAVADALAGRGAADVEEAVYAAGGMAVAVRDAAAWAASEQGALVARRPLLTLERLGDAPGPVREASGARAGAPSLGAPCAGVRVLDLTRVLAGPVATRTLALLGADVLRVDAPGLPENQEAHNDTGLGKRSTLLDLGRAADRRAFDELLDAADVVVTGYRPGALDRFGLAPKALAERRPGLVVARLSAWGAYGPWGGRRGFDSLVQAATGIALLEGYGEKPGALPAQALDHGTGYLVAAAVLRALTERHRDGGTWRVEAALTQTGRWLTHGTDPEPPVPGEGPYEPGRWLRERDTPLGRLRHALSPVSYEGGPADWARPPGRWGADAPRWTA</sequence>
<dbReference type="OrthoDB" id="9058532at2"/>
<dbReference type="Gene3D" id="3.30.1540.10">
    <property type="entry name" value="formyl-coa transferase, domain 3"/>
    <property type="match status" value="1"/>
</dbReference>
<protein>
    <recommendedName>
        <fullName evidence="4">CoA-transferase</fullName>
    </recommendedName>
</protein>
<dbReference type="SUPFAM" id="SSF89796">
    <property type="entry name" value="CoA-transferase family III (CaiB/BaiF)"/>
    <property type="match status" value="2"/>
</dbReference>
<dbReference type="EMBL" id="ASHX02000001">
    <property type="protein sequence ID" value="OEJ96807.1"/>
    <property type="molecule type" value="Genomic_DNA"/>
</dbReference>
<dbReference type="Pfam" id="PF02515">
    <property type="entry name" value="CoA_transf_3"/>
    <property type="match status" value="1"/>
</dbReference>
<proteinExistence type="predicted"/>
<accession>A0A1D3DWV2</accession>
<feature type="region of interest" description="Disordered" evidence="1">
    <location>
        <begin position="441"/>
        <end position="465"/>
    </location>
</feature>
<organism evidence="2 3">
    <name type="scientific">Streptomyces thermolilacinus SPC6</name>
    <dbReference type="NCBI Taxonomy" id="1306406"/>
    <lineage>
        <taxon>Bacteria</taxon>
        <taxon>Bacillati</taxon>
        <taxon>Actinomycetota</taxon>
        <taxon>Actinomycetes</taxon>
        <taxon>Kitasatosporales</taxon>
        <taxon>Streptomycetaceae</taxon>
        <taxon>Streptomyces</taxon>
    </lineage>
</organism>
<evidence type="ECO:0000256" key="1">
    <source>
        <dbReference type="SAM" id="MobiDB-lite"/>
    </source>
</evidence>
<evidence type="ECO:0000313" key="3">
    <source>
        <dbReference type="Proteomes" id="UP000095329"/>
    </source>
</evidence>
<gene>
    <name evidence="2" type="ORF">J116_022500</name>
</gene>
<dbReference type="Proteomes" id="UP000095329">
    <property type="component" value="Unassembled WGS sequence"/>
</dbReference>
<dbReference type="InterPro" id="IPR044855">
    <property type="entry name" value="CoA-Trfase_III_dom3_sf"/>
</dbReference>
<dbReference type="InterPro" id="IPR050509">
    <property type="entry name" value="CoA-transferase_III"/>
</dbReference>
<dbReference type="InterPro" id="IPR003673">
    <property type="entry name" value="CoA-Trfase_fam_III"/>
</dbReference>
<feature type="region of interest" description="Disordered" evidence="1">
    <location>
        <begin position="400"/>
        <end position="423"/>
    </location>
</feature>
<dbReference type="RefSeq" id="WP_023589340.1">
    <property type="nucleotide sequence ID" value="NZ_ASHX02000001.1"/>
</dbReference>
<comment type="caution">
    <text evidence="2">The sequence shown here is derived from an EMBL/GenBank/DDBJ whole genome shotgun (WGS) entry which is preliminary data.</text>
</comment>
<dbReference type="InterPro" id="IPR023606">
    <property type="entry name" value="CoA-Trfase_III_dom_1_sf"/>
</dbReference>
<dbReference type="STRING" id="1306406.J116_022500"/>
<evidence type="ECO:0008006" key="4">
    <source>
        <dbReference type="Google" id="ProtNLM"/>
    </source>
</evidence>